<sequence length="75" mass="8330">MTFQPAFEQRALEKLKEEFGATVKHLLRIRADCVAFYHRELAAADLGPNLIEIPAQTIQPPKAKADEQAKAPQTG</sequence>
<dbReference type="GeneID" id="19170563"/>
<organism evidence="1 2">
    <name type="scientific">Capronia epimyces CBS 606.96</name>
    <dbReference type="NCBI Taxonomy" id="1182542"/>
    <lineage>
        <taxon>Eukaryota</taxon>
        <taxon>Fungi</taxon>
        <taxon>Dikarya</taxon>
        <taxon>Ascomycota</taxon>
        <taxon>Pezizomycotina</taxon>
        <taxon>Eurotiomycetes</taxon>
        <taxon>Chaetothyriomycetidae</taxon>
        <taxon>Chaetothyriales</taxon>
        <taxon>Herpotrichiellaceae</taxon>
        <taxon>Capronia</taxon>
    </lineage>
</organism>
<name>W9XZ34_9EURO</name>
<reference evidence="1 2" key="1">
    <citation type="submission" date="2013-03" db="EMBL/GenBank/DDBJ databases">
        <title>The Genome Sequence of Capronia epimyces CBS 606.96.</title>
        <authorList>
            <consortium name="The Broad Institute Genomics Platform"/>
            <person name="Cuomo C."/>
            <person name="de Hoog S."/>
            <person name="Gorbushina A."/>
            <person name="Walker B."/>
            <person name="Young S.K."/>
            <person name="Zeng Q."/>
            <person name="Gargeya S."/>
            <person name="Fitzgerald M."/>
            <person name="Haas B."/>
            <person name="Abouelleil A."/>
            <person name="Allen A.W."/>
            <person name="Alvarado L."/>
            <person name="Arachchi H.M."/>
            <person name="Berlin A.M."/>
            <person name="Chapman S.B."/>
            <person name="Gainer-Dewar J."/>
            <person name="Goldberg J."/>
            <person name="Griggs A."/>
            <person name="Gujja S."/>
            <person name="Hansen M."/>
            <person name="Howarth C."/>
            <person name="Imamovic A."/>
            <person name="Ireland A."/>
            <person name="Larimer J."/>
            <person name="McCowan C."/>
            <person name="Murphy C."/>
            <person name="Pearson M."/>
            <person name="Poon T.W."/>
            <person name="Priest M."/>
            <person name="Roberts A."/>
            <person name="Saif S."/>
            <person name="Shea T."/>
            <person name="Sisk P."/>
            <person name="Sykes S."/>
            <person name="Wortman J."/>
            <person name="Nusbaum C."/>
            <person name="Birren B."/>
        </authorList>
    </citation>
    <scope>NUCLEOTIDE SEQUENCE [LARGE SCALE GENOMIC DNA]</scope>
    <source>
        <strain evidence="1 2">CBS 606.96</strain>
    </source>
</reference>
<proteinExistence type="predicted"/>
<dbReference type="AlphaFoldDB" id="W9XZ34"/>
<dbReference type="RefSeq" id="XP_007734763.1">
    <property type="nucleotide sequence ID" value="XM_007736573.1"/>
</dbReference>
<dbReference type="EMBL" id="AMGY01000005">
    <property type="protein sequence ID" value="EXJ82640.1"/>
    <property type="molecule type" value="Genomic_DNA"/>
</dbReference>
<keyword evidence="2" id="KW-1185">Reference proteome</keyword>
<comment type="caution">
    <text evidence="1">The sequence shown here is derived from an EMBL/GenBank/DDBJ whole genome shotgun (WGS) entry which is preliminary data.</text>
</comment>
<accession>W9XZ34</accession>
<evidence type="ECO:0000313" key="1">
    <source>
        <dbReference type="EMBL" id="EXJ82640.1"/>
    </source>
</evidence>
<dbReference type="OrthoDB" id="4156743at2759"/>
<evidence type="ECO:0000313" key="2">
    <source>
        <dbReference type="Proteomes" id="UP000019478"/>
    </source>
</evidence>
<protein>
    <submittedName>
        <fullName evidence="1">Uncharacterized protein</fullName>
    </submittedName>
</protein>
<gene>
    <name evidence="1" type="ORF">A1O3_06453</name>
</gene>
<dbReference type="Proteomes" id="UP000019478">
    <property type="component" value="Unassembled WGS sequence"/>
</dbReference>
<dbReference type="HOGENOM" id="CLU_2670840_0_0_1"/>